<proteinExistence type="predicted"/>
<dbReference type="Proteomes" id="UP000886844">
    <property type="component" value="Unassembled WGS sequence"/>
</dbReference>
<organism evidence="2 3">
    <name type="scientific">Candidatus Alistipes intestinigallinarum</name>
    <dbReference type="NCBI Taxonomy" id="2838440"/>
    <lineage>
        <taxon>Bacteria</taxon>
        <taxon>Pseudomonadati</taxon>
        <taxon>Bacteroidota</taxon>
        <taxon>Bacteroidia</taxon>
        <taxon>Bacteroidales</taxon>
        <taxon>Rikenellaceae</taxon>
        <taxon>Alistipes</taxon>
    </lineage>
</organism>
<reference evidence="2" key="2">
    <citation type="submission" date="2021-04" db="EMBL/GenBank/DDBJ databases">
        <authorList>
            <person name="Gilroy R."/>
        </authorList>
    </citation>
    <scope>NUCLEOTIDE SEQUENCE</scope>
    <source>
        <strain evidence="2">5134</strain>
    </source>
</reference>
<reference evidence="2" key="1">
    <citation type="journal article" date="2021" name="PeerJ">
        <title>Extensive microbial diversity within the chicken gut microbiome revealed by metagenomics and culture.</title>
        <authorList>
            <person name="Gilroy R."/>
            <person name="Ravi A."/>
            <person name="Getino M."/>
            <person name="Pursley I."/>
            <person name="Horton D.L."/>
            <person name="Alikhan N.F."/>
            <person name="Baker D."/>
            <person name="Gharbi K."/>
            <person name="Hall N."/>
            <person name="Watson M."/>
            <person name="Adriaenssens E.M."/>
            <person name="Foster-Nyarko E."/>
            <person name="Jarju S."/>
            <person name="Secka A."/>
            <person name="Antonio M."/>
            <person name="Oren A."/>
            <person name="Chaudhuri R.R."/>
            <person name="La Ragione R."/>
            <person name="Hildebrand F."/>
            <person name="Pallen M.J."/>
        </authorList>
    </citation>
    <scope>NUCLEOTIDE SEQUENCE</scope>
    <source>
        <strain evidence="2">5134</strain>
    </source>
</reference>
<dbReference type="AlphaFoldDB" id="A0A9D2CC89"/>
<dbReference type="InterPro" id="IPR025112">
    <property type="entry name" value="PCMD"/>
</dbReference>
<comment type="caution">
    <text evidence="2">The sequence shown here is derived from an EMBL/GenBank/DDBJ whole genome shotgun (WGS) entry which is preliminary data.</text>
</comment>
<dbReference type="Gene3D" id="2.60.120.890">
    <property type="entry name" value="BT2081, beta-jelly-roll domain"/>
    <property type="match status" value="1"/>
</dbReference>
<dbReference type="EMBL" id="DXDA01000022">
    <property type="protein sequence ID" value="HIY68315.1"/>
    <property type="molecule type" value="Genomic_DNA"/>
</dbReference>
<name>A0A9D2CC89_9BACT</name>
<protein>
    <submittedName>
        <fullName evidence="2">PCMD domain-containing protein</fullName>
    </submittedName>
</protein>
<evidence type="ECO:0000313" key="3">
    <source>
        <dbReference type="Proteomes" id="UP000886844"/>
    </source>
</evidence>
<sequence>MKRLLTYLLAGTALLTASCIDNDLPYPTVEVAINNVQGEGFTLAGIDPTTRTVTLALDEATDIQNVHIDEVTYSVTPHNTNIDPQIFRDNIRTSRELTGTFDLRTPLYVTLSLYQDYDWQIVATQTISRSFQVEGQIGAPEFDLDNRIATAYVAKDADRSHVTITELKLGPADTESVTTTYSPSIDELSTMDYSSPDAEDPTLGTPHFVDVSCHGRTERWLLYVLPTDKTVSTEACDAWSGVVWLRGSGIAGLEMGFRYRVGTDGEWAEVPDVEINGGTFSAAFPAEPQTTYQFKSYCGNEESAPTTVTTEAVEQLPNSGMEEWSKPKNPWLPYLSDEAGLPISPFWATGNNGSTAIGDKFNVTTPDKTDIRPGSSGTKSAKLATTYVLMKLAAGNLFTGNFFGIRNTTHGIVNFGRPFTLRPTALCVWVKYNLGNISHIGSQPTGMQLQKGDPDNGIIYVALGTWTKEKYGMGKDGAGDDQNGGQPFGSDACPVSIDTRDVKTFFNPKGEDVIGYGEHIFTESVDKWTQLTIPIEYVSTDKKPTHIMVVCSASRWGDYFTGSTQSVMWVDDFELIYTPVTGSN</sequence>
<gene>
    <name evidence="2" type="ORF">H9828_02720</name>
</gene>
<dbReference type="InterPro" id="IPR038653">
    <property type="entry name" value="Put_CMD_sf"/>
</dbReference>
<accession>A0A9D2CC89</accession>
<dbReference type="Pfam" id="PF13201">
    <property type="entry name" value="PCMD"/>
    <property type="match status" value="1"/>
</dbReference>
<feature type="domain" description="Putative carbohydrate metabolism" evidence="1">
    <location>
        <begin position="343"/>
        <end position="576"/>
    </location>
</feature>
<evidence type="ECO:0000259" key="1">
    <source>
        <dbReference type="Pfam" id="PF13201"/>
    </source>
</evidence>
<evidence type="ECO:0000313" key="2">
    <source>
        <dbReference type="EMBL" id="HIY68315.1"/>
    </source>
</evidence>
<dbReference type="PROSITE" id="PS51257">
    <property type="entry name" value="PROKAR_LIPOPROTEIN"/>
    <property type="match status" value="1"/>
</dbReference>